<dbReference type="GO" id="GO:0016020">
    <property type="term" value="C:membrane"/>
    <property type="evidence" value="ECO:0007669"/>
    <property type="project" value="InterPro"/>
</dbReference>
<evidence type="ECO:0000313" key="1">
    <source>
        <dbReference type="EMBL" id="OUQ10328.1"/>
    </source>
</evidence>
<comment type="caution">
    <text evidence="1">The sequence shown here is derived from an EMBL/GenBank/DDBJ whole genome shotgun (WGS) entry which is preliminary data.</text>
</comment>
<name>A0A0H2Q3J2_9ENTE</name>
<dbReference type="InterPro" id="IPR018604">
    <property type="entry name" value="YycI-like"/>
</dbReference>
<dbReference type="Proteomes" id="UP000196074">
    <property type="component" value="Unassembled WGS sequence"/>
</dbReference>
<dbReference type="Gene3D" id="2.40.128.690">
    <property type="entry name" value="YycH protein, domain 3-like"/>
    <property type="match status" value="1"/>
</dbReference>
<evidence type="ECO:0000313" key="2">
    <source>
        <dbReference type="Proteomes" id="UP000196074"/>
    </source>
</evidence>
<accession>A0A0H2Q3J2</accession>
<dbReference type="AlphaFoldDB" id="A0A0H2Q3J2"/>
<dbReference type="Pfam" id="PF09648">
    <property type="entry name" value="YycI"/>
    <property type="match status" value="1"/>
</dbReference>
<dbReference type="GeneID" id="60871221"/>
<gene>
    <name evidence="1" type="ORF">B5E88_06130</name>
</gene>
<sequence>MDFKRIEAIFLVAFLCLDIFLFSIYRQSQNEQTPINNSSTIKITQRLKEDKIKYEGKISSEHTDGYYLSATQTNLNTELQNMKKTKKLENADVLRSSVKDNLLSLTPEKDLSVNKKGQIPTLVRETLTNQKEIILGKDYRYQDEIHQQSDGYLDAYACQKYEGIPINDITAQIKFTLKKNDENYRLEKIQQMHLSNLTALREKMPLVSEEDALTTLYINNKLSKNDEILWSKLAYTLVLQVRGKNVYVPAWFVSIRHEDKKEQVEIVNAFRNRIITNAAVRKVENK</sequence>
<dbReference type="EMBL" id="NFLC01000010">
    <property type="protein sequence ID" value="OUQ10328.1"/>
    <property type="molecule type" value="Genomic_DNA"/>
</dbReference>
<organism evidence="1 2">
    <name type="scientific">Enterococcus cecorum</name>
    <dbReference type="NCBI Taxonomy" id="44008"/>
    <lineage>
        <taxon>Bacteria</taxon>
        <taxon>Bacillati</taxon>
        <taxon>Bacillota</taxon>
        <taxon>Bacilli</taxon>
        <taxon>Lactobacillales</taxon>
        <taxon>Enterococcaceae</taxon>
        <taxon>Enterococcus</taxon>
    </lineage>
</organism>
<protein>
    <submittedName>
        <fullName evidence="1">Uncharacterized protein</fullName>
    </submittedName>
</protein>
<dbReference type="RefSeq" id="WP_016251737.1">
    <property type="nucleotide sequence ID" value="NZ_CP010060.1"/>
</dbReference>
<reference evidence="2" key="1">
    <citation type="submission" date="2017-04" db="EMBL/GenBank/DDBJ databases">
        <title>Function of individual gut microbiota members based on whole genome sequencing of pure cultures obtained from chicken caecum.</title>
        <authorList>
            <person name="Medvecky M."/>
            <person name="Cejkova D."/>
            <person name="Polansky O."/>
            <person name="Karasova D."/>
            <person name="Kubasova T."/>
            <person name="Cizek A."/>
            <person name="Rychlik I."/>
        </authorList>
    </citation>
    <scope>NUCLEOTIDE SEQUENCE [LARGE SCALE GENOMIC DNA]</scope>
    <source>
        <strain evidence="2">An144</strain>
    </source>
</reference>
<proteinExistence type="predicted"/>